<evidence type="ECO:0000313" key="1">
    <source>
        <dbReference type="EMBL" id="TQQ81880.1"/>
    </source>
</evidence>
<reference evidence="1 2" key="1">
    <citation type="submission" date="2019-02" db="EMBL/GenBank/DDBJ databases">
        <title>Halonotius sp. a new haloqrchaeon isolated from saline water.</title>
        <authorList>
            <person name="Duran-Viseras A."/>
            <person name="Sanchez-Porro C."/>
            <person name="Ventosa A."/>
        </authorList>
    </citation>
    <scope>NUCLEOTIDE SEQUENCE [LARGE SCALE GENOMIC DNA]</scope>
    <source>
        <strain evidence="1 2">F9-27</strain>
    </source>
</reference>
<proteinExistence type="predicted"/>
<dbReference type="RefSeq" id="WP_142442533.1">
    <property type="nucleotide sequence ID" value="NZ_SESI01000001.1"/>
</dbReference>
<comment type="caution">
    <text evidence="1">The sequence shown here is derived from an EMBL/GenBank/DDBJ whole genome shotgun (WGS) entry which is preliminary data.</text>
</comment>
<dbReference type="AlphaFoldDB" id="A0A544QR14"/>
<protein>
    <submittedName>
        <fullName evidence="1">Uncharacterized protein</fullName>
    </submittedName>
</protein>
<accession>A0A544QR14</accession>
<dbReference type="EMBL" id="SESI01000001">
    <property type="protein sequence ID" value="TQQ81880.1"/>
    <property type="molecule type" value="Genomic_DNA"/>
</dbReference>
<name>A0A544QR14_9EURY</name>
<organism evidence="1 2">
    <name type="scientific">Halonotius roseus</name>
    <dbReference type="NCBI Taxonomy" id="2511997"/>
    <lineage>
        <taxon>Archaea</taxon>
        <taxon>Methanobacteriati</taxon>
        <taxon>Methanobacteriota</taxon>
        <taxon>Stenosarchaea group</taxon>
        <taxon>Halobacteria</taxon>
        <taxon>Halobacteriales</taxon>
        <taxon>Haloferacaceae</taxon>
        <taxon>Halonotius</taxon>
    </lineage>
</organism>
<dbReference type="Proteomes" id="UP000315385">
    <property type="component" value="Unassembled WGS sequence"/>
</dbReference>
<sequence length="165" mass="18223">MKAETQPENQNRAFDFARMFGVSSTNTTGGSLTTLKGVSDSDLETIENPASGLVDPPNVVGMFFDIDDWNHTIPHGLIENTKHPAQHVEGVEDGKSLKFTSEVNSTVYLTTEYIEQISDLIGKDIEKHPSLILMNRVDEFPVLVRDTQSEGTIILAPRLPPEEQA</sequence>
<evidence type="ECO:0000313" key="2">
    <source>
        <dbReference type="Proteomes" id="UP000315385"/>
    </source>
</evidence>
<keyword evidence="2" id="KW-1185">Reference proteome</keyword>
<gene>
    <name evidence="1" type="ORF">EWF95_02780</name>
</gene>